<evidence type="ECO:0000256" key="2">
    <source>
        <dbReference type="ARBA" id="ARBA00011903"/>
    </source>
</evidence>
<dbReference type="InterPro" id="IPR005702">
    <property type="entry name" value="Wzc-like_C"/>
</dbReference>
<dbReference type="InterPro" id="IPR050445">
    <property type="entry name" value="Bact_polysacc_biosynth/exp"/>
</dbReference>
<gene>
    <name evidence="12" type="ORF">E0F76_14960</name>
</gene>
<dbReference type="Proteomes" id="UP000295479">
    <property type="component" value="Unassembled WGS sequence"/>
</dbReference>
<keyword evidence="9" id="KW-0472">Membrane</keyword>
<dbReference type="InterPro" id="IPR032807">
    <property type="entry name" value="GNVR"/>
</dbReference>
<dbReference type="RefSeq" id="WP_132007842.1">
    <property type="nucleotide sequence ID" value="NZ_SMFK01000012.1"/>
</dbReference>
<keyword evidence="6" id="KW-0067">ATP-binding</keyword>
<dbReference type="PANTHER" id="PTHR32309">
    <property type="entry name" value="TYROSINE-PROTEIN KINASE"/>
    <property type="match status" value="1"/>
</dbReference>
<keyword evidence="4" id="KW-0547">Nucleotide-binding</keyword>
<evidence type="ECO:0000256" key="6">
    <source>
        <dbReference type="ARBA" id="ARBA00022840"/>
    </source>
</evidence>
<dbReference type="SUPFAM" id="SSF52540">
    <property type="entry name" value="P-loop containing nucleoside triphosphate hydrolases"/>
    <property type="match status" value="1"/>
</dbReference>
<dbReference type="GO" id="GO:0005886">
    <property type="term" value="C:plasma membrane"/>
    <property type="evidence" value="ECO:0007669"/>
    <property type="project" value="TreeGrafter"/>
</dbReference>
<protein>
    <recommendedName>
        <fullName evidence="2">non-specific protein-tyrosine kinase</fullName>
        <ecNumber evidence="2">2.7.10.2</ecNumber>
    </recommendedName>
</protein>
<dbReference type="PANTHER" id="PTHR32309:SF13">
    <property type="entry name" value="FERRIC ENTEROBACTIN TRANSPORT PROTEIN FEPE"/>
    <property type="match status" value="1"/>
</dbReference>
<keyword evidence="9" id="KW-0812">Transmembrane</keyword>
<dbReference type="CDD" id="cd05387">
    <property type="entry name" value="BY-kinase"/>
    <property type="match status" value="1"/>
</dbReference>
<keyword evidence="13" id="KW-1185">Reference proteome</keyword>
<evidence type="ECO:0000256" key="7">
    <source>
        <dbReference type="ARBA" id="ARBA00023137"/>
    </source>
</evidence>
<dbReference type="InterPro" id="IPR025669">
    <property type="entry name" value="AAA_dom"/>
</dbReference>
<sequence>MNTERNDYFDFIEDENPVQIKQVIGQYLRYWPWFIGTIVLCLFIASLYLRYADVIYKTEAKVKILSDKENANFSLDVSKLFNKSSINLENEIALFKSVHLSESVVQNLELNVAYIYNSTVTSKNTFNPPFVLTYLNSTKTPLQSQVQYSITISKTGYTIVNVVTGKTNLTKGYIVDLGMSPFPIKIRPSKPNIMTSNIDKNFSVIISPIRKIAKQLSNSISIVPDADESDILSLSIQGTDGSHSEKILNNLISVFENDGITDKQEISQRTIRFVEDRFVYLRRELDSIEISKKEYKKRNNLSFINEDAGSSLLEKNEKDKASYEIESQLLLVKLLKNNVSSQKVFELLPADIGIQNSAVNGLVSEYNSSVFTYQKLLTSAGANNPSIQNLVSGLIKQKANILNSVDGYTRQLKTTLNKSESAQRNAEGSFSSLPEKEKVLRSIERQQNLKESLYLLLLQKKEEASINVAVTVPNTKIIDYAITNNAPVSPQRTKIYLVAFLLGLVFPLGILFLVFKLDNKIHNATDVENQTRLIPILAELPSLSDTKDSISQSLEAFRTLAYNTNFITPVLENKEGSILFVASSIKGEGKTFVSYNLAKAYSQLEKKVIIVGADFRNPQLHKYLDQSRKGYKGLSNYLHDPALEWQDLICKTVDDKYPFDILLSGDIPPNPTLLLSNQRFASFVDELKKRYDIIVFDTAPTLLVTDSLIISKYATTTLYVLRSGVTEKKLVSYSSKLGFDKKINNMGFVINDIDFNSAYGYGYGYNYGYRYGYGKEIEKMVWYKRWI</sequence>
<keyword evidence="7" id="KW-0829">Tyrosine-protein kinase</keyword>
<feature type="transmembrane region" description="Helical" evidence="9">
    <location>
        <begin position="495"/>
        <end position="515"/>
    </location>
</feature>
<evidence type="ECO:0000313" key="12">
    <source>
        <dbReference type="EMBL" id="TDD95077.1"/>
    </source>
</evidence>
<name>A0A4V2YYZ8_9FLAO</name>
<evidence type="ECO:0000256" key="4">
    <source>
        <dbReference type="ARBA" id="ARBA00022741"/>
    </source>
</evidence>
<dbReference type="Gene3D" id="3.40.50.300">
    <property type="entry name" value="P-loop containing nucleotide triphosphate hydrolases"/>
    <property type="match status" value="1"/>
</dbReference>
<evidence type="ECO:0000259" key="11">
    <source>
        <dbReference type="Pfam" id="PF13807"/>
    </source>
</evidence>
<dbReference type="GO" id="GO:0005524">
    <property type="term" value="F:ATP binding"/>
    <property type="evidence" value="ECO:0007669"/>
    <property type="project" value="UniProtKB-KW"/>
</dbReference>
<evidence type="ECO:0000259" key="10">
    <source>
        <dbReference type="Pfam" id="PF13614"/>
    </source>
</evidence>
<evidence type="ECO:0000256" key="5">
    <source>
        <dbReference type="ARBA" id="ARBA00022777"/>
    </source>
</evidence>
<keyword evidence="9" id="KW-1133">Transmembrane helix</keyword>
<organism evidence="12 13">
    <name type="scientific">Flavobacterium cellulosilyticum</name>
    <dbReference type="NCBI Taxonomy" id="2541731"/>
    <lineage>
        <taxon>Bacteria</taxon>
        <taxon>Pseudomonadati</taxon>
        <taxon>Bacteroidota</taxon>
        <taxon>Flavobacteriia</taxon>
        <taxon>Flavobacteriales</taxon>
        <taxon>Flavobacteriaceae</taxon>
        <taxon>Flavobacterium</taxon>
    </lineage>
</organism>
<dbReference type="EC" id="2.7.10.2" evidence="2"/>
<reference evidence="12 13" key="1">
    <citation type="submission" date="2019-03" db="EMBL/GenBank/DDBJ databases">
        <title>Flavobacterium AR-3-4 sp. nov. isolated from arctic soil.</title>
        <authorList>
            <person name="Chaudhary D.K."/>
        </authorList>
    </citation>
    <scope>NUCLEOTIDE SEQUENCE [LARGE SCALE GENOMIC DNA]</scope>
    <source>
        <strain evidence="12 13">AR-3-4</strain>
    </source>
</reference>
<keyword evidence="3 12" id="KW-0808">Transferase</keyword>
<evidence type="ECO:0000256" key="3">
    <source>
        <dbReference type="ARBA" id="ARBA00022679"/>
    </source>
</evidence>
<dbReference type="GO" id="GO:0004715">
    <property type="term" value="F:non-membrane spanning protein tyrosine kinase activity"/>
    <property type="evidence" value="ECO:0007669"/>
    <property type="project" value="UniProtKB-EC"/>
</dbReference>
<feature type="domain" description="Tyrosine-protein kinase G-rich" evidence="11">
    <location>
        <begin position="439"/>
        <end position="513"/>
    </location>
</feature>
<feature type="transmembrane region" description="Helical" evidence="9">
    <location>
        <begin position="30"/>
        <end position="49"/>
    </location>
</feature>
<dbReference type="Pfam" id="PF13614">
    <property type="entry name" value="AAA_31"/>
    <property type="match status" value="1"/>
</dbReference>
<comment type="similarity">
    <text evidence="1">Belongs to the CpsD/CapB family.</text>
</comment>
<dbReference type="AlphaFoldDB" id="A0A4V2YYZ8"/>
<dbReference type="NCBIfam" id="TIGR01007">
    <property type="entry name" value="eps_fam"/>
    <property type="match status" value="1"/>
</dbReference>
<proteinExistence type="inferred from homology"/>
<dbReference type="OrthoDB" id="9794577at2"/>
<evidence type="ECO:0000256" key="8">
    <source>
        <dbReference type="ARBA" id="ARBA00051245"/>
    </source>
</evidence>
<comment type="catalytic activity">
    <reaction evidence="8">
        <text>L-tyrosyl-[protein] + ATP = O-phospho-L-tyrosyl-[protein] + ADP + H(+)</text>
        <dbReference type="Rhea" id="RHEA:10596"/>
        <dbReference type="Rhea" id="RHEA-COMP:10136"/>
        <dbReference type="Rhea" id="RHEA-COMP:20101"/>
        <dbReference type="ChEBI" id="CHEBI:15378"/>
        <dbReference type="ChEBI" id="CHEBI:30616"/>
        <dbReference type="ChEBI" id="CHEBI:46858"/>
        <dbReference type="ChEBI" id="CHEBI:61978"/>
        <dbReference type="ChEBI" id="CHEBI:456216"/>
        <dbReference type="EC" id="2.7.10.2"/>
    </reaction>
</comment>
<accession>A0A4V2YYZ8</accession>
<dbReference type="InterPro" id="IPR027417">
    <property type="entry name" value="P-loop_NTPase"/>
</dbReference>
<keyword evidence="5 12" id="KW-0418">Kinase</keyword>
<comment type="caution">
    <text evidence="12">The sequence shown here is derived from an EMBL/GenBank/DDBJ whole genome shotgun (WGS) entry which is preliminary data.</text>
</comment>
<dbReference type="Pfam" id="PF13807">
    <property type="entry name" value="GNVR"/>
    <property type="match status" value="1"/>
</dbReference>
<dbReference type="EMBL" id="SMFK01000012">
    <property type="protein sequence ID" value="TDD95077.1"/>
    <property type="molecule type" value="Genomic_DNA"/>
</dbReference>
<evidence type="ECO:0000256" key="9">
    <source>
        <dbReference type="SAM" id="Phobius"/>
    </source>
</evidence>
<evidence type="ECO:0000256" key="1">
    <source>
        <dbReference type="ARBA" id="ARBA00007316"/>
    </source>
</evidence>
<feature type="domain" description="AAA" evidence="10">
    <location>
        <begin position="587"/>
        <end position="709"/>
    </location>
</feature>
<evidence type="ECO:0000313" key="13">
    <source>
        <dbReference type="Proteomes" id="UP000295479"/>
    </source>
</evidence>